<dbReference type="GO" id="GO:0032153">
    <property type="term" value="C:cell division site"/>
    <property type="evidence" value="ECO:0007669"/>
    <property type="project" value="TreeGrafter"/>
</dbReference>
<sequence length="380" mass="42956">MTHGILPRMNVDSPLSAWQHAIEQKGFVQDEAQEHAVWALQKCYEALHEGRTPITGVYLWGPVGRGKTWLMDQFYQSLKVPARRQHFHHFMGWVHQRSFQLTGTADPLKALARELSEEVRVLCFDELFVNDIGDAIILGRLFQVMFEQGVVVVCTSNQPPDQLYADGFNRDRFVPAIEAIKKHMQVIAVDGGEDHRLHPGKGLQRYWVAAPGQPSALGEVFKALTVGQSVSSDPIKVGYRSLNVVQASQTVLWTRYADLCEQPFAAMDFIALCDTFSAILLSDVPNLSAQKREGRIARGTEDGVERVVAGDRELPQLSVHDDGVRRFIALVDECYDRKVPLCLEAQVPMESLYTEGYLEFPFRRTLSRLQEMQLQRFAEA</sequence>
<organism evidence="3 4">
    <name type="scientific">Pseudomonas fluorescens</name>
    <dbReference type="NCBI Taxonomy" id="294"/>
    <lineage>
        <taxon>Bacteria</taxon>
        <taxon>Pseudomonadati</taxon>
        <taxon>Pseudomonadota</taxon>
        <taxon>Gammaproteobacteria</taxon>
        <taxon>Pseudomonadales</taxon>
        <taxon>Pseudomonadaceae</taxon>
        <taxon>Pseudomonas</taxon>
    </lineage>
</organism>
<dbReference type="EMBL" id="CABVJH010000002">
    <property type="protein sequence ID" value="VVQ29861.1"/>
    <property type="molecule type" value="Genomic_DNA"/>
</dbReference>
<dbReference type="GO" id="GO:0016887">
    <property type="term" value="F:ATP hydrolysis activity"/>
    <property type="evidence" value="ECO:0007669"/>
    <property type="project" value="InterPro"/>
</dbReference>
<gene>
    <name evidence="3" type="primary">zapE_1</name>
    <name evidence="3" type="ORF">PS943_01590</name>
</gene>
<evidence type="ECO:0000313" key="3">
    <source>
        <dbReference type="EMBL" id="VVQ29861.1"/>
    </source>
</evidence>
<dbReference type="SUPFAM" id="SSF52540">
    <property type="entry name" value="P-loop containing nucleoside triphosphate hydrolases"/>
    <property type="match status" value="1"/>
</dbReference>
<accession>A0A5E7W4J0</accession>
<dbReference type="GO" id="GO:0051301">
    <property type="term" value="P:cell division"/>
    <property type="evidence" value="ECO:0007669"/>
    <property type="project" value="UniProtKB-KW"/>
</dbReference>
<reference evidence="3 4" key="1">
    <citation type="submission" date="2019-09" db="EMBL/GenBank/DDBJ databases">
        <authorList>
            <person name="Chandra G."/>
            <person name="Truman W A."/>
        </authorList>
    </citation>
    <scope>NUCLEOTIDE SEQUENCE [LARGE SCALE GENOMIC DNA]</scope>
    <source>
        <strain evidence="3">PS943</strain>
    </source>
</reference>
<dbReference type="Pfam" id="PF03969">
    <property type="entry name" value="AFG1_ATPase"/>
    <property type="match status" value="2"/>
</dbReference>
<keyword evidence="1" id="KW-0547">Nucleotide-binding</keyword>
<keyword evidence="2" id="KW-0067">ATP-binding</keyword>
<proteinExistence type="predicted"/>
<dbReference type="AlphaFoldDB" id="A0A5E7W4J0"/>
<dbReference type="PANTHER" id="PTHR12169">
    <property type="entry name" value="ATPASE N2B"/>
    <property type="match status" value="1"/>
</dbReference>
<dbReference type="PANTHER" id="PTHR12169:SF6">
    <property type="entry name" value="AFG1-LIKE ATPASE"/>
    <property type="match status" value="1"/>
</dbReference>
<evidence type="ECO:0000313" key="4">
    <source>
        <dbReference type="Proteomes" id="UP000325645"/>
    </source>
</evidence>
<dbReference type="GO" id="GO:0005524">
    <property type="term" value="F:ATP binding"/>
    <property type="evidence" value="ECO:0007669"/>
    <property type="project" value="UniProtKB-KW"/>
</dbReference>
<dbReference type="Proteomes" id="UP000325645">
    <property type="component" value="Unassembled WGS sequence"/>
</dbReference>
<dbReference type="GO" id="GO:0005737">
    <property type="term" value="C:cytoplasm"/>
    <property type="evidence" value="ECO:0007669"/>
    <property type="project" value="TreeGrafter"/>
</dbReference>
<keyword evidence="3" id="KW-0132">Cell division</keyword>
<dbReference type="NCBIfam" id="NF040713">
    <property type="entry name" value="ZapE"/>
    <property type="match status" value="1"/>
</dbReference>
<dbReference type="InterPro" id="IPR027417">
    <property type="entry name" value="P-loop_NTPase"/>
</dbReference>
<evidence type="ECO:0000256" key="2">
    <source>
        <dbReference type="ARBA" id="ARBA00022840"/>
    </source>
</evidence>
<keyword evidence="3" id="KW-0131">Cell cycle</keyword>
<dbReference type="Gene3D" id="3.40.50.300">
    <property type="entry name" value="P-loop containing nucleotide triphosphate hydrolases"/>
    <property type="match status" value="1"/>
</dbReference>
<dbReference type="InterPro" id="IPR005654">
    <property type="entry name" value="ATPase_AFG1-like"/>
</dbReference>
<evidence type="ECO:0000256" key="1">
    <source>
        <dbReference type="ARBA" id="ARBA00022741"/>
    </source>
</evidence>
<name>A0A5E7W4J0_PSEFL</name>
<protein>
    <submittedName>
        <fullName evidence="3">Cell division protein ZapE</fullName>
    </submittedName>
</protein>